<dbReference type="GO" id="GO:0010181">
    <property type="term" value="F:FMN binding"/>
    <property type="evidence" value="ECO:0007669"/>
    <property type="project" value="InterPro"/>
</dbReference>
<dbReference type="PANTHER" id="PTHR22893">
    <property type="entry name" value="NADH OXIDOREDUCTASE-RELATED"/>
    <property type="match status" value="1"/>
</dbReference>
<dbReference type="InterPro" id="IPR001155">
    <property type="entry name" value="OxRdtase_FMN_N"/>
</dbReference>
<evidence type="ECO:0000313" key="5">
    <source>
        <dbReference type="EMBL" id="SFC29040.1"/>
    </source>
</evidence>
<dbReference type="GO" id="GO:0016628">
    <property type="term" value="F:oxidoreductase activity, acting on the CH-CH group of donors, NAD or NADP as acceptor"/>
    <property type="evidence" value="ECO:0007669"/>
    <property type="project" value="UniProtKB-ARBA"/>
</dbReference>
<dbReference type="Proteomes" id="UP000198598">
    <property type="component" value="Unassembled WGS sequence"/>
</dbReference>
<comment type="cofactor">
    <cofactor evidence="1">
        <name>FMN</name>
        <dbReference type="ChEBI" id="CHEBI:58210"/>
    </cofactor>
</comment>
<evidence type="ECO:0000256" key="3">
    <source>
        <dbReference type="ARBA" id="ARBA00023002"/>
    </source>
</evidence>
<name>A0A1I1I748_9BACT</name>
<dbReference type="OrthoDB" id="9772736at2"/>
<organism evidence="5 6">
    <name type="scientific">Spirosoma endophyticum</name>
    <dbReference type="NCBI Taxonomy" id="662367"/>
    <lineage>
        <taxon>Bacteria</taxon>
        <taxon>Pseudomonadati</taxon>
        <taxon>Bacteroidota</taxon>
        <taxon>Cytophagia</taxon>
        <taxon>Cytophagales</taxon>
        <taxon>Cytophagaceae</taxon>
        <taxon>Spirosoma</taxon>
    </lineage>
</organism>
<gene>
    <name evidence="5" type="ORF">SAMN05216167_101809</name>
</gene>
<dbReference type="Pfam" id="PF00724">
    <property type="entry name" value="Oxidored_FMN"/>
    <property type="match status" value="1"/>
</dbReference>
<dbReference type="Gene3D" id="3.20.20.70">
    <property type="entry name" value="Aldolase class I"/>
    <property type="match status" value="1"/>
</dbReference>
<accession>A0A1I1I748</accession>
<sequence>MAHKLFSEATLGKLTLSNHIVMAPMTRSRALGNIPNDMIAEYYAQRASAGLIITEGTSPSPNGLGYARIPGIYSAEQIEGWKKTTSAVHEKGSKIFIQLMHTGRISHDANLPEGGEILAPSSVAAAGDMWTDSDGMQTNGTPREMTKAEIKATIQEYVQAAKNAIEAGFDGIELHGANGYLVEQFLSDRSNQRTDEYGGSVENRSRFLLEIAEESIAAIGADKVGLRLSPFGAAGDLLPHADDTHDLYVYLTGKLNDLGLVYLHLVDHSSMGAPPVPATVVEAIRETFKSTIILCGSYNADRAEADLESGKADLIAFGRPFIANPDLVTRLETGAELAQFDPATLYAPGANGFEQGFIDYPALAEVQAQ</sequence>
<dbReference type="RefSeq" id="WP_093823127.1">
    <property type="nucleotide sequence ID" value="NZ_FOLQ01000001.1"/>
</dbReference>
<dbReference type="GO" id="GO:0005829">
    <property type="term" value="C:cytosol"/>
    <property type="evidence" value="ECO:0007669"/>
    <property type="project" value="TreeGrafter"/>
</dbReference>
<evidence type="ECO:0000259" key="4">
    <source>
        <dbReference type="Pfam" id="PF00724"/>
    </source>
</evidence>
<evidence type="ECO:0000313" key="6">
    <source>
        <dbReference type="Proteomes" id="UP000198598"/>
    </source>
</evidence>
<dbReference type="PANTHER" id="PTHR22893:SF91">
    <property type="entry name" value="NADPH DEHYDROGENASE 2-RELATED"/>
    <property type="match status" value="1"/>
</dbReference>
<proteinExistence type="inferred from homology"/>
<feature type="domain" description="NADH:flavin oxidoreductase/NADH oxidase N-terminal" evidence="4">
    <location>
        <begin position="4"/>
        <end position="336"/>
    </location>
</feature>
<dbReference type="AlphaFoldDB" id="A0A1I1I748"/>
<dbReference type="SUPFAM" id="SSF51395">
    <property type="entry name" value="FMN-linked oxidoreductases"/>
    <property type="match status" value="1"/>
</dbReference>
<dbReference type="EMBL" id="FOLQ01000001">
    <property type="protein sequence ID" value="SFC29040.1"/>
    <property type="molecule type" value="Genomic_DNA"/>
</dbReference>
<keyword evidence="3" id="KW-0560">Oxidoreductase</keyword>
<evidence type="ECO:0000256" key="1">
    <source>
        <dbReference type="ARBA" id="ARBA00001917"/>
    </source>
</evidence>
<protein>
    <submittedName>
        <fullName evidence="5">N-ethylmaleimide reductase</fullName>
    </submittedName>
</protein>
<comment type="similarity">
    <text evidence="2">Belongs to the NADH:flavin oxidoreductase/NADH oxidase family.</text>
</comment>
<dbReference type="FunFam" id="3.20.20.70:FF:000059">
    <property type="entry name" value="N-ethylmaleimide reductase, FMN-linked"/>
    <property type="match status" value="1"/>
</dbReference>
<dbReference type="InterPro" id="IPR045247">
    <property type="entry name" value="Oye-like"/>
</dbReference>
<dbReference type="InterPro" id="IPR013785">
    <property type="entry name" value="Aldolase_TIM"/>
</dbReference>
<reference evidence="5 6" key="1">
    <citation type="submission" date="2016-10" db="EMBL/GenBank/DDBJ databases">
        <authorList>
            <person name="de Groot N.N."/>
        </authorList>
    </citation>
    <scope>NUCLEOTIDE SEQUENCE [LARGE SCALE GENOMIC DNA]</scope>
    <source>
        <strain evidence="5 6">DSM 26130</strain>
    </source>
</reference>
<dbReference type="CDD" id="cd02933">
    <property type="entry name" value="OYE_like_FMN"/>
    <property type="match status" value="1"/>
</dbReference>
<evidence type="ECO:0000256" key="2">
    <source>
        <dbReference type="ARBA" id="ARBA00005979"/>
    </source>
</evidence>
<keyword evidence="6" id="KW-1185">Reference proteome</keyword>
<dbReference type="STRING" id="662367.SAMN05216167_101809"/>